<dbReference type="GO" id="GO:0005634">
    <property type="term" value="C:nucleus"/>
    <property type="evidence" value="ECO:0007669"/>
    <property type="project" value="TreeGrafter"/>
</dbReference>
<dbReference type="InterPro" id="IPR000467">
    <property type="entry name" value="G_patch_dom"/>
</dbReference>
<organism evidence="3 4">
    <name type="scientific">Lophiotrema nucula</name>
    <dbReference type="NCBI Taxonomy" id="690887"/>
    <lineage>
        <taxon>Eukaryota</taxon>
        <taxon>Fungi</taxon>
        <taxon>Dikarya</taxon>
        <taxon>Ascomycota</taxon>
        <taxon>Pezizomycotina</taxon>
        <taxon>Dothideomycetes</taxon>
        <taxon>Pleosporomycetidae</taxon>
        <taxon>Pleosporales</taxon>
        <taxon>Lophiotremataceae</taxon>
        <taxon>Lophiotrema</taxon>
    </lineage>
</organism>
<feature type="region of interest" description="Disordered" evidence="1">
    <location>
        <begin position="1"/>
        <end position="45"/>
    </location>
</feature>
<keyword evidence="4" id="KW-1185">Reference proteome</keyword>
<dbReference type="Pfam" id="PF07713">
    <property type="entry name" value="DUF1604"/>
    <property type="match status" value="1"/>
</dbReference>
<dbReference type="PANTHER" id="PTHR13384">
    <property type="entry name" value="G PATCH DOMAIN-CONTAINING PROTEIN 1"/>
    <property type="match status" value="1"/>
</dbReference>
<dbReference type="AlphaFoldDB" id="A0A6A5ZMN8"/>
<feature type="compositionally biased region" description="Polar residues" evidence="1">
    <location>
        <begin position="642"/>
        <end position="655"/>
    </location>
</feature>
<reference evidence="3" key="1">
    <citation type="journal article" date="2020" name="Stud. Mycol.">
        <title>101 Dothideomycetes genomes: a test case for predicting lifestyles and emergence of pathogens.</title>
        <authorList>
            <person name="Haridas S."/>
            <person name="Albert R."/>
            <person name="Binder M."/>
            <person name="Bloem J."/>
            <person name="Labutti K."/>
            <person name="Salamov A."/>
            <person name="Andreopoulos B."/>
            <person name="Baker S."/>
            <person name="Barry K."/>
            <person name="Bills G."/>
            <person name="Bluhm B."/>
            <person name="Cannon C."/>
            <person name="Castanera R."/>
            <person name="Culley D."/>
            <person name="Daum C."/>
            <person name="Ezra D."/>
            <person name="Gonzalez J."/>
            <person name="Henrissat B."/>
            <person name="Kuo A."/>
            <person name="Liang C."/>
            <person name="Lipzen A."/>
            <person name="Lutzoni F."/>
            <person name="Magnuson J."/>
            <person name="Mondo S."/>
            <person name="Nolan M."/>
            <person name="Ohm R."/>
            <person name="Pangilinan J."/>
            <person name="Park H.-J."/>
            <person name="Ramirez L."/>
            <person name="Alfaro M."/>
            <person name="Sun H."/>
            <person name="Tritt A."/>
            <person name="Yoshinaga Y."/>
            <person name="Zwiers L.-H."/>
            <person name="Turgeon B."/>
            <person name="Goodwin S."/>
            <person name="Spatafora J."/>
            <person name="Crous P."/>
            <person name="Grigoriev I."/>
        </authorList>
    </citation>
    <scope>NUCLEOTIDE SEQUENCE</scope>
    <source>
        <strain evidence="3">CBS 627.86</strain>
    </source>
</reference>
<evidence type="ECO:0000259" key="2">
    <source>
        <dbReference type="PROSITE" id="PS50174"/>
    </source>
</evidence>
<dbReference type="EMBL" id="ML977313">
    <property type="protein sequence ID" value="KAF2120495.1"/>
    <property type="molecule type" value="Genomic_DNA"/>
</dbReference>
<sequence>MAYKRPRATSPSTAQKRSRGAEGGAQNVKWGTPLPVDEDNDDGSFVPVWKQTVTDDKGRRRLHGAFTGGFSAGYFNTVGSKEGWTPKTFVSSRSNRIKDPAKTATQRPEDFMDNEDLAEAAESRQLETAQSFAAVGSNGKTERDDLFGLMLTDEDTMAVKLLQKMGWRRGQGIGPKIRRQAHLEEGLGIVDSKETSSSEHSFAPKDTRIVSFIHEDKPSRKGVGYQSGAQALPKPGEDDTEDTAPLALPFLDRSHKPQALKKPAQKKTGFGVGILNDNGSDDEDPYEIGPKISFNKVIGEKKTKKGSKFAKPNTADRVVFIKKGSSKPTAITRISHDGRPPLRRFVLASTTSTLPSRERFPPPSIPPGWTSLKSSAANLQGRQFQSVADAAKSSTLDAKARASLLGEAALPGKSIFDYMSKESRDRIAAFTGKQNLPPARGEVFPSNNQGSTAAQQKSLWSFVPNLDKDVAAAALAKGATGWMPYGEDPKKRERYVGFLELRAGTKTNLPERAPDETVSDWAKELEEFAHAAQVFKPVQGLMASRFTSSTSSGQSSGNATGDSLLRTPAAKPEDPAEQAAKLGMYGPMTRSVIPFYPTRLLCKRFNVKAPVDAPADDYGSKTQEAVSKADMDRLVHDALTRGSTLQRPSWMNQQEGAHAETPAPTTETVAAPVDVETNDALTQERPPEDVFRAIFGDDDDD</sequence>
<feature type="compositionally biased region" description="Low complexity" evidence="1">
    <location>
        <begin position="546"/>
        <end position="561"/>
    </location>
</feature>
<feature type="region of interest" description="Disordered" evidence="1">
    <location>
        <begin position="546"/>
        <end position="577"/>
    </location>
</feature>
<feature type="compositionally biased region" description="Low complexity" evidence="1">
    <location>
        <begin position="659"/>
        <end position="675"/>
    </location>
</feature>
<feature type="domain" description="G-patch" evidence="2">
    <location>
        <begin position="154"/>
        <end position="228"/>
    </location>
</feature>
<protein>
    <recommendedName>
        <fullName evidence="2">G-patch domain-containing protein</fullName>
    </recommendedName>
</protein>
<dbReference type="GO" id="GO:0003723">
    <property type="term" value="F:RNA binding"/>
    <property type="evidence" value="ECO:0007669"/>
    <property type="project" value="TreeGrafter"/>
</dbReference>
<accession>A0A6A5ZMN8</accession>
<proteinExistence type="predicted"/>
<gene>
    <name evidence="3" type="ORF">BDV96DRAFT_485147</name>
</gene>
<feature type="region of interest" description="Disordered" evidence="1">
    <location>
        <begin position="642"/>
        <end position="701"/>
    </location>
</feature>
<evidence type="ECO:0000256" key="1">
    <source>
        <dbReference type="SAM" id="MobiDB-lite"/>
    </source>
</evidence>
<feature type="region of interest" description="Disordered" evidence="1">
    <location>
        <begin position="219"/>
        <end position="244"/>
    </location>
</feature>
<evidence type="ECO:0000313" key="3">
    <source>
        <dbReference type="EMBL" id="KAF2120495.1"/>
    </source>
</evidence>
<dbReference type="PANTHER" id="PTHR13384:SF19">
    <property type="entry name" value="G PATCH DOMAIN-CONTAINING PROTEIN 1"/>
    <property type="match status" value="1"/>
</dbReference>
<dbReference type="OrthoDB" id="20507at2759"/>
<dbReference type="Pfam" id="PF01585">
    <property type="entry name" value="G-patch"/>
    <property type="match status" value="1"/>
</dbReference>
<name>A0A6A5ZMN8_9PLEO</name>
<dbReference type="GO" id="GO:0006397">
    <property type="term" value="P:mRNA processing"/>
    <property type="evidence" value="ECO:0007669"/>
    <property type="project" value="InterPro"/>
</dbReference>
<dbReference type="Pfam" id="PF26093">
    <property type="entry name" value="HTH_TGH"/>
    <property type="match status" value="1"/>
</dbReference>
<dbReference type="InterPro" id="IPR011666">
    <property type="entry name" value="DUF1604"/>
</dbReference>
<evidence type="ECO:0000313" key="4">
    <source>
        <dbReference type="Proteomes" id="UP000799770"/>
    </source>
</evidence>
<dbReference type="PROSITE" id="PS50174">
    <property type="entry name" value="G_PATCH"/>
    <property type="match status" value="1"/>
</dbReference>
<dbReference type="Proteomes" id="UP000799770">
    <property type="component" value="Unassembled WGS sequence"/>
</dbReference>